<dbReference type="AlphaFoldDB" id="A0AA42CHL4"/>
<dbReference type="Proteomes" id="UP001165679">
    <property type="component" value="Unassembled WGS sequence"/>
</dbReference>
<accession>A0AA42CHL4</accession>
<protein>
    <submittedName>
        <fullName evidence="2">Class I SAM-dependent methyltransferase</fullName>
    </submittedName>
</protein>
<dbReference type="SUPFAM" id="SSF53335">
    <property type="entry name" value="S-adenosyl-L-methionine-dependent methyltransferases"/>
    <property type="match status" value="1"/>
</dbReference>
<evidence type="ECO:0000259" key="1">
    <source>
        <dbReference type="Pfam" id="PF08241"/>
    </source>
</evidence>
<dbReference type="CDD" id="cd02440">
    <property type="entry name" value="AdoMet_MTases"/>
    <property type="match status" value="1"/>
</dbReference>
<evidence type="ECO:0000313" key="3">
    <source>
        <dbReference type="Proteomes" id="UP001165679"/>
    </source>
</evidence>
<dbReference type="Gene3D" id="3.40.50.150">
    <property type="entry name" value="Vaccinia Virus protein VP39"/>
    <property type="match status" value="1"/>
</dbReference>
<keyword evidence="2" id="KW-0808">Transferase</keyword>
<dbReference type="Pfam" id="PF08241">
    <property type="entry name" value="Methyltransf_11"/>
    <property type="match status" value="1"/>
</dbReference>
<name>A0AA42CHL4_9PROT</name>
<evidence type="ECO:0000313" key="2">
    <source>
        <dbReference type="EMBL" id="MCW3474995.1"/>
    </source>
</evidence>
<dbReference type="GO" id="GO:0008757">
    <property type="term" value="F:S-adenosylmethionine-dependent methyltransferase activity"/>
    <property type="evidence" value="ECO:0007669"/>
    <property type="project" value="InterPro"/>
</dbReference>
<dbReference type="InterPro" id="IPR029063">
    <property type="entry name" value="SAM-dependent_MTases_sf"/>
</dbReference>
<organism evidence="2 3">
    <name type="scientific">Limobrevibacterium gyesilva</name>
    <dbReference type="NCBI Taxonomy" id="2991712"/>
    <lineage>
        <taxon>Bacteria</taxon>
        <taxon>Pseudomonadati</taxon>
        <taxon>Pseudomonadota</taxon>
        <taxon>Alphaproteobacteria</taxon>
        <taxon>Acetobacterales</taxon>
        <taxon>Acetobacteraceae</taxon>
        <taxon>Limobrevibacterium</taxon>
    </lineage>
</organism>
<reference evidence="2" key="2">
    <citation type="submission" date="2022-10" db="EMBL/GenBank/DDBJ databases">
        <authorList>
            <person name="Trinh H.N."/>
        </authorList>
    </citation>
    <scope>NUCLEOTIDE SEQUENCE</scope>
    <source>
        <strain evidence="2">RN2-1</strain>
    </source>
</reference>
<dbReference type="InterPro" id="IPR013216">
    <property type="entry name" value="Methyltransf_11"/>
</dbReference>
<dbReference type="RefSeq" id="WP_264713679.1">
    <property type="nucleotide sequence ID" value="NZ_JAPDNT010000006.1"/>
</dbReference>
<keyword evidence="2" id="KW-0489">Methyltransferase</keyword>
<sequence>MNPRTPNSQYNLAAPDSLSVRVATAVRGRMFDLFMQTLAPAPDETVLDLGVTSDQTYTSSNYFEALYPHKDRITAAGIDDAQFLEVMYPGVRFVHADALDLPFADGQFDLVHSSAVLEHVGSFENQARMVAECLRVARRGVFLTTPNRWFPIEFHTQLPLVHWLPKPMCRAVFRRTGYGFFADEANLNLMSARELMRIAARHPAWSIGCRTARLLGWPSNLLMIGTRAD</sequence>
<dbReference type="EMBL" id="JAPDNT010000006">
    <property type="protein sequence ID" value="MCW3474995.1"/>
    <property type="molecule type" value="Genomic_DNA"/>
</dbReference>
<dbReference type="PANTHER" id="PTHR43591">
    <property type="entry name" value="METHYLTRANSFERASE"/>
    <property type="match status" value="1"/>
</dbReference>
<feature type="domain" description="Methyltransferase type 11" evidence="1">
    <location>
        <begin position="87"/>
        <end position="142"/>
    </location>
</feature>
<comment type="caution">
    <text evidence="2">The sequence shown here is derived from an EMBL/GenBank/DDBJ whole genome shotgun (WGS) entry which is preliminary data.</text>
</comment>
<proteinExistence type="predicted"/>
<dbReference type="GO" id="GO:0032259">
    <property type="term" value="P:methylation"/>
    <property type="evidence" value="ECO:0007669"/>
    <property type="project" value="UniProtKB-KW"/>
</dbReference>
<reference evidence="2" key="1">
    <citation type="submission" date="2022-09" db="EMBL/GenBank/DDBJ databases">
        <title>Rhodovastum sp. nov. RN2-1 isolated from soil in Seongnam, South Korea.</title>
        <authorList>
            <person name="Le N.T."/>
        </authorList>
    </citation>
    <scope>NUCLEOTIDE SEQUENCE</scope>
    <source>
        <strain evidence="2">RN2-1</strain>
    </source>
</reference>
<gene>
    <name evidence="2" type="ORF">OL599_10460</name>
</gene>
<keyword evidence="3" id="KW-1185">Reference proteome</keyword>